<dbReference type="EMBL" id="KZ613499">
    <property type="protein sequence ID" value="PMD17500.1"/>
    <property type="molecule type" value="Genomic_DNA"/>
</dbReference>
<name>A0A2J6PTY5_9HELO</name>
<evidence type="ECO:0000313" key="1">
    <source>
        <dbReference type="EMBL" id="PMD17500.1"/>
    </source>
</evidence>
<gene>
    <name evidence="1" type="ORF">NA56DRAFT_728569</name>
</gene>
<organism evidence="1 2">
    <name type="scientific">Hyaloscypha hepaticicola</name>
    <dbReference type="NCBI Taxonomy" id="2082293"/>
    <lineage>
        <taxon>Eukaryota</taxon>
        <taxon>Fungi</taxon>
        <taxon>Dikarya</taxon>
        <taxon>Ascomycota</taxon>
        <taxon>Pezizomycotina</taxon>
        <taxon>Leotiomycetes</taxon>
        <taxon>Helotiales</taxon>
        <taxon>Hyaloscyphaceae</taxon>
        <taxon>Hyaloscypha</taxon>
    </lineage>
</organism>
<accession>A0A2J6PTY5</accession>
<protein>
    <submittedName>
        <fullName evidence="1">Uncharacterized protein</fullName>
    </submittedName>
</protein>
<proteinExistence type="predicted"/>
<dbReference type="STRING" id="1745343.A0A2J6PTY5"/>
<evidence type="ECO:0000313" key="2">
    <source>
        <dbReference type="Proteomes" id="UP000235672"/>
    </source>
</evidence>
<keyword evidence="2" id="KW-1185">Reference proteome</keyword>
<sequence>MPGSWNLFRSDGGIELCREVCLLVAEHAIDEDAHVVKQLLLLSKSFFSLLKSYEISCTKRLSYNDRRLEYTDRSQQTILSSQVPPRDNPLDVFSYAWYSELRFRSTIIEFLADHEITDMEDYTNDWPTLDITKKELQRRLGMFKRKALLLLFQLADCAVGLDGTGKIRLRQSVFLDNLSTRDLATLGVMVEVMGQAFFTMTKRSLSPEVENNGILLPPTSDFSYLNAPPTTPQNESINENLIRECMCVFEDLIQRHGPYFAWAYLAGSKDRLRKPDTWARAELKQGLDDMNAFELGYTMAFASLQSVVWRIFCKKANCSLQESWTSAKEMVEAEMMGYEIE</sequence>
<dbReference type="OrthoDB" id="3511743at2759"/>
<reference evidence="1 2" key="1">
    <citation type="submission" date="2016-05" db="EMBL/GenBank/DDBJ databases">
        <title>A degradative enzymes factory behind the ericoid mycorrhizal symbiosis.</title>
        <authorList>
            <consortium name="DOE Joint Genome Institute"/>
            <person name="Martino E."/>
            <person name="Morin E."/>
            <person name="Grelet G."/>
            <person name="Kuo A."/>
            <person name="Kohler A."/>
            <person name="Daghino S."/>
            <person name="Barry K."/>
            <person name="Choi C."/>
            <person name="Cichocki N."/>
            <person name="Clum A."/>
            <person name="Copeland A."/>
            <person name="Hainaut M."/>
            <person name="Haridas S."/>
            <person name="Labutti K."/>
            <person name="Lindquist E."/>
            <person name="Lipzen A."/>
            <person name="Khouja H.-R."/>
            <person name="Murat C."/>
            <person name="Ohm R."/>
            <person name="Olson A."/>
            <person name="Spatafora J."/>
            <person name="Veneault-Fourrey C."/>
            <person name="Henrissat B."/>
            <person name="Grigoriev I."/>
            <person name="Martin F."/>
            <person name="Perotto S."/>
        </authorList>
    </citation>
    <scope>NUCLEOTIDE SEQUENCE [LARGE SCALE GENOMIC DNA]</scope>
    <source>
        <strain evidence="1 2">UAMH 7357</strain>
    </source>
</reference>
<dbReference type="AlphaFoldDB" id="A0A2J6PTY5"/>
<dbReference type="Proteomes" id="UP000235672">
    <property type="component" value="Unassembled WGS sequence"/>
</dbReference>